<dbReference type="SMART" id="SM00174">
    <property type="entry name" value="RHO"/>
    <property type="match status" value="1"/>
</dbReference>
<dbReference type="GO" id="GO:0005525">
    <property type="term" value="F:GTP binding"/>
    <property type="evidence" value="ECO:0007669"/>
    <property type="project" value="UniProtKB-KW"/>
</dbReference>
<dbReference type="AlphaFoldDB" id="A0A1I8JMQ6"/>
<sequence length="380" mass="41769">PSYPRSRSPLRSAGIVKTRAFILPCPVFYQGQAYSLGAKPGSLDVWQAESIPAARPVPQATPDELIFFPTVGEEDALQARPTGSPGATPLQRKSFVARRLASEWRSPPPPRCIRRVRPLQLSQKMYPAKTAVQPTCTAKCVVVGDFEADKCADCCRLLQATEVTATMETTSGRECSKNRTVDVDIGLSEDGPVSLSLWDTTGLENYDRLMALIYPETDVFIICFSLTQSSRLASSPREMALGTASKLPGRRHRSSWHNLEQRNSAMTSSLASSSMMTSLLKTSLKQSASLKQSKFSTKTCSIRNDVIEVEQVFLGANGASLGVGYWRVGLHRVLNQFNARRQRFLIEASRQPQAERAAPIAQQGEQFKAEEALELADIQA</sequence>
<proteinExistence type="predicted"/>
<keyword evidence="1" id="KW-0547">Nucleotide-binding</keyword>
<evidence type="ECO:0000313" key="4">
    <source>
        <dbReference type="WBParaSite" id="snap_masked-unitig_27082-processed-gene-0.1-mRNA-1"/>
    </source>
</evidence>
<evidence type="ECO:0000313" key="3">
    <source>
        <dbReference type="Proteomes" id="UP000095280"/>
    </source>
</evidence>
<evidence type="ECO:0000256" key="1">
    <source>
        <dbReference type="ARBA" id="ARBA00022741"/>
    </source>
</evidence>
<dbReference type="WBParaSite" id="snap_masked-unitig_27082-processed-gene-0.1-mRNA-1">
    <property type="protein sequence ID" value="snap_masked-unitig_27082-processed-gene-0.1-mRNA-1"/>
    <property type="gene ID" value="snap_masked-unitig_27082-processed-gene-0.1"/>
</dbReference>
<organism evidence="3 4">
    <name type="scientific">Macrostomum lignano</name>
    <dbReference type="NCBI Taxonomy" id="282301"/>
    <lineage>
        <taxon>Eukaryota</taxon>
        <taxon>Metazoa</taxon>
        <taxon>Spiralia</taxon>
        <taxon>Lophotrochozoa</taxon>
        <taxon>Platyhelminthes</taxon>
        <taxon>Rhabditophora</taxon>
        <taxon>Macrostomorpha</taxon>
        <taxon>Macrostomida</taxon>
        <taxon>Macrostomidae</taxon>
        <taxon>Macrostomum</taxon>
    </lineage>
</organism>
<dbReference type="Gene3D" id="3.40.50.300">
    <property type="entry name" value="P-loop containing nucleotide triphosphate hydrolases"/>
    <property type="match status" value="1"/>
</dbReference>
<dbReference type="GO" id="GO:0003924">
    <property type="term" value="F:GTPase activity"/>
    <property type="evidence" value="ECO:0007669"/>
    <property type="project" value="InterPro"/>
</dbReference>
<evidence type="ECO:0000256" key="2">
    <source>
        <dbReference type="ARBA" id="ARBA00023134"/>
    </source>
</evidence>
<protein>
    <submittedName>
        <fullName evidence="4">RAB3GAP2_N domain-containing protein</fullName>
    </submittedName>
</protein>
<dbReference type="GO" id="GO:0007264">
    <property type="term" value="P:small GTPase-mediated signal transduction"/>
    <property type="evidence" value="ECO:0007669"/>
    <property type="project" value="InterPro"/>
</dbReference>
<name>A0A1I8JMQ6_9PLAT</name>
<dbReference type="Proteomes" id="UP000095280">
    <property type="component" value="Unplaced"/>
</dbReference>
<keyword evidence="3" id="KW-1185">Reference proteome</keyword>
<dbReference type="SUPFAM" id="SSF52540">
    <property type="entry name" value="P-loop containing nucleoside triphosphate hydrolases"/>
    <property type="match status" value="1"/>
</dbReference>
<accession>A0A1I8JMQ6</accession>
<dbReference type="Pfam" id="PF00071">
    <property type="entry name" value="Ras"/>
    <property type="match status" value="1"/>
</dbReference>
<dbReference type="InterPro" id="IPR001806">
    <property type="entry name" value="Small_GTPase"/>
</dbReference>
<dbReference type="InterPro" id="IPR003578">
    <property type="entry name" value="Small_GTPase_Rho"/>
</dbReference>
<keyword evidence="2" id="KW-0342">GTP-binding</keyword>
<dbReference type="PANTHER" id="PTHR24072">
    <property type="entry name" value="RHO FAMILY GTPASE"/>
    <property type="match status" value="1"/>
</dbReference>
<reference evidence="4" key="1">
    <citation type="submission" date="2016-11" db="UniProtKB">
        <authorList>
            <consortium name="WormBaseParasite"/>
        </authorList>
    </citation>
    <scope>IDENTIFICATION</scope>
</reference>
<dbReference type="InterPro" id="IPR027417">
    <property type="entry name" value="P-loop_NTPase"/>
</dbReference>